<dbReference type="SUPFAM" id="SSF56042">
    <property type="entry name" value="PurM C-terminal domain-like"/>
    <property type="match status" value="1"/>
</dbReference>
<dbReference type="Gene3D" id="3.90.650.10">
    <property type="entry name" value="PurM-like C-terminal domain"/>
    <property type="match status" value="1"/>
</dbReference>
<comment type="caution">
    <text evidence="1">Lacks conserved residue(s) required for the propagation of feature annotation.</text>
</comment>
<feature type="binding site" evidence="1">
    <location>
        <begin position="130"/>
        <end position="131"/>
    </location>
    <ligand>
        <name>ATP</name>
        <dbReference type="ChEBI" id="CHEBI:30616"/>
    </ligand>
</feature>
<feature type="binding site" evidence="1">
    <location>
        <position position="272"/>
    </location>
    <ligand>
        <name>substrate</name>
    </ligand>
</feature>
<dbReference type="InterPro" id="IPR036921">
    <property type="entry name" value="PurM-like_N_sf"/>
</dbReference>
<proteinExistence type="inferred from homology"/>
<dbReference type="InterPro" id="IPR006283">
    <property type="entry name" value="ThiL-like"/>
</dbReference>
<feature type="binding site" evidence="1">
    <location>
        <position position="60"/>
    </location>
    <ligand>
        <name>substrate</name>
    </ligand>
</feature>
<dbReference type="NCBIfam" id="NF004351">
    <property type="entry name" value="PRK05731.1-4"/>
    <property type="match status" value="1"/>
</dbReference>
<dbReference type="PANTHER" id="PTHR30270">
    <property type="entry name" value="THIAMINE-MONOPHOSPHATE KINASE"/>
    <property type="match status" value="1"/>
</dbReference>
<reference evidence="4 5" key="1">
    <citation type="submission" date="2023-08" db="EMBL/GenBank/DDBJ databases">
        <authorList>
            <person name="Folkvardsen B D."/>
            <person name="Norman A."/>
        </authorList>
    </citation>
    <scope>NUCLEOTIDE SEQUENCE [LARGE SCALE GENOMIC DNA]</scope>
    <source>
        <strain evidence="4 5">Mu0053</strain>
    </source>
</reference>
<feature type="binding site" evidence="1">
    <location>
        <position position="220"/>
    </location>
    <ligand>
        <name>ATP</name>
        <dbReference type="ChEBI" id="CHEBI:30616"/>
    </ligand>
</feature>
<evidence type="ECO:0000259" key="3">
    <source>
        <dbReference type="Pfam" id="PF02769"/>
    </source>
</evidence>
<comment type="catalytic activity">
    <reaction evidence="1">
        <text>thiamine phosphate + ATP = thiamine diphosphate + ADP</text>
        <dbReference type="Rhea" id="RHEA:15913"/>
        <dbReference type="ChEBI" id="CHEBI:30616"/>
        <dbReference type="ChEBI" id="CHEBI:37575"/>
        <dbReference type="ChEBI" id="CHEBI:58937"/>
        <dbReference type="ChEBI" id="CHEBI:456216"/>
        <dbReference type="EC" id="2.7.4.16"/>
    </reaction>
</comment>
<feature type="domain" description="PurM-like C-terminal" evidence="3">
    <location>
        <begin position="160"/>
        <end position="246"/>
    </location>
</feature>
<dbReference type="SUPFAM" id="SSF55326">
    <property type="entry name" value="PurM N-terminal domain-like"/>
    <property type="match status" value="1"/>
</dbReference>
<feature type="binding site" evidence="1">
    <location>
        <position position="53"/>
    </location>
    <ligand>
        <name>Mg(2+)</name>
        <dbReference type="ChEBI" id="CHEBI:18420"/>
        <label>2</label>
    </ligand>
</feature>
<keyword evidence="1 4" id="KW-0418">Kinase</keyword>
<keyword evidence="1" id="KW-0460">Magnesium</keyword>
<keyword evidence="1 4" id="KW-0808">Transferase</keyword>
<feature type="binding site" evidence="1">
    <location>
        <position position="52"/>
    </location>
    <ligand>
        <name>Mg(2+)</name>
        <dbReference type="ChEBI" id="CHEBI:18420"/>
        <label>1</label>
    </ligand>
</feature>
<feature type="binding site" evidence="1">
    <location>
        <position position="218"/>
    </location>
    <ligand>
        <name>Mg(2+)</name>
        <dbReference type="ChEBI" id="CHEBI:18420"/>
        <label>3</label>
    </ligand>
</feature>
<comment type="similarity">
    <text evidence="1">Belongs to the thiamine-monophosphate kinase family.</text>
</comment>
<keyword evidence="5" id="KW-1185">Reference proteome</keyword>
<dbReference type="GO" id="GO:0009030">
    <property type="term" value="F:thiamine-phosphate kinase activity"/>
    <property type="evidence" value="ECO:0007669"/>
    <property type="project" value="UniProtKB-EC"/>
</dbReference>
<keyword evidence="1" id="KW-0067">ATP-binding</keyword>
<comment type="pathway">
    <text evidence="1">Cofactor biosynthesis; thiamine diphosphate biosynthesis; thiamine diphosphate from thiamine phosphate: step 1/1.</text>
</comment>
<dbReference type="InterPro" id="IPR010918">
    <property type="entry name" value="PurM-like_C_dom"/>
</dbReference>
<feature type="binding site" evidence="1">
    <location>
        <position position="221"/>
    </location>
    <ligand>
        <name>Mg(2+)</name>
        <dbReference type="ChEBI" id="CHEBI:18420"/>
        <label>5</label>
    </ligand>
</feature>
<dbReference type="EC" id="2.7.4.16" evidence="1"/>
<dbReference type="NCBIfam" id="TIGR01379">
    <property type="entry name" value="thiL"/>
    <property type="match status" value="1"/>
</dbReference>
<dbReference type="Pfam" id="PF02769">
    <property type="entry name" value="AIRS_C"/>
    <property type="match status" value="1"/>
</dbReference>
<dbReference type="Gene3D" id="3.30.1330.10">
    <property type="entry name" value="PurM-like, N-terminal domain"/>
    <property type="match status" value="1"/>
</dbReference>
<name>A0ABM9LY45_9MYCO</name>
<evidence type="ECO:0000313" key="4">
    <source>
        <dbReference type="EMBL" id="CAJ1506658.1"/>
    </source>
</evidence>
<feature type="domain" description="PurM-like N-terminal" evidence="2">
    <location>
        <begin position="35"/>
        <end position="147"/>
    </location>
</feature>
<dbReference type="HAMAP" id="MF_02128">
    <property type="entry name" value="TMP_kinase"/>
    <property type="match status" value="1"/>
</dbReference>
<feature type="binding site" evidence="1">
    <location>
        <position position="131"/>
    </location>
    <ligand>
        <name>Mg(2+)</name>
        <dbReference type="ChEBI" id="CHEBI:18420"/>
        <label>1</label>
    </ligand>
</feature>
<dbReference type="RefSeq" id="WP_308478651.1">
    <property type="nucleotide sequence ID" value="NZ_OY726397.1"/>
</dbReference>
<accession>A0ABM9LY45</accession>
<feature type="binding site" evidence="1">
    <location>
        <position position="53"/>
    </location>
    <ligand>
        <name>Mg(2+)</name>
        <dbReference type="ChEBI" id="CHEBI:18420"/>
        <label>1</label>
    </ligand>
</feature>
<protein>
    <recommendedName>
        <fullName evidence="1">Thiamine-monophosphate kinase</fullName>
        <shortName evidence="1">TMP kinase</shortName>
        <shortName evidence="1">Thiamine-phosphate kinase</shortName>
        <ecNumber evidence="1">2.7.4.16</ecNumber>
    </recommendedName>
</protein>
<feature type="binding site" evidence="1">
    <location>
        <position position="82"/>
    </location>
    <ligand>
        <name>Mg(2+)</name>
        <dbReference type="ChEBI" id="CHEBI:18420"/>
        <label>2</label>
    </ligand>
</feature>
<feature type="binding site" evidence="1">
    <location>
        <position position="82"/>
    </location>
    <ligand>
        <name>Mg(2+)</name>
        <dbReference type="ChEBI" id="CHEBI:18420"/>
        <label>4</label>
    </ligand>
</feature>
<keyword evidence="1" id="KW-0784">Thiamine biosynthesis</keyword>
<comment type="function">
    <text evidence="1">Catalyzes the ATP-dependent phosphorylation of thiamine-monophosphate (TMP) to form thiamine-pyrophosphate (TPP), the active form of vitamin B1.</text>
</comment>
<sequence>MTDDDRTLREVGEFPVIDRLVAGRRQPDSVLIGPGDDAAVIAVPDARMVISTDMLVQDRHFRLDWSAPHDVGRKAIAQNAADIEAMGARSVGFVVGIGAPGDTPARLVQQLSDGLWDEAQRCGGAGIVGGDLVSSPVWVVSVTAFGELGGRTAVTRAGARPGDTVAVAGQLGRSAAGYALLAAGAPGFDDLCGRHLVPQPPYGQGRAAAAGGARAMTDVSDGLLADLGHLATASGVRIEVAAQGLQPDLEALAAAADRLGIDAAAWVLGGGEDHALVACFPGELPPGWRSIGAVSAAADGPDVLVDGRRWTGSAGWESFN</sequence>
<evidence type="ECO:0000256" key="1">
    <source>
        <dbReference type="HAMAP-Rule" id="MF_02128"/>
    </source>
</evidence>
<dbReference type="PANTHER" id="PTHR30270:SF0">
    <property type="entry name" value="THIAMINE-MONOPHOSPHATE KINASE"/>
    <property type="match status" value="1"/>
</dbReference>
<feature type="binding site" evidence="1">
    <location>
        <position position="51"/>
    </location>
    <ligand>
        <name>Mg(2+)</name>
        <dbReference type="ChEBI" id="CHEBI:18420"/>
        <label>4</label>
    </ligand>
</feature>
<dbReference type="EMBL" id="OY726397">
    <property type="protein sequence ID" value="CAJ1506658.1"/>
    <property type="molecule type" value="Genomic_DNA"/>
</dbReference>
<feature type="binding site" evidence="1">
    <location>
        <position position="156"/>
    </location>
    <ligand>
        <name>ATP</name>
        <dbReference type="ChEBI" id="CHEBI:30616"/>
    </ligand>
</feature>
<dbReference type="Pfam" id="PF00586">
    <property type="entry name" value="AIRS"/>
    <property type="match status" value="1"/>
</dbReference>
<feature type="binding site" evidence="1">
    <location>
        <position position="37"/>
    </location>
    <ligand>
        <name>Mg(2+)</name>
        <dbReference type="ChEBI" id="CHEBI:18420"/>
        <label>4</label>
    </ligand>
</feature>
<organism evidence="4 5">
    <name type="scientific">[Mycobacterium] burgundiense</name>
    <dbReference type="NCBI Taxonomy" id="3064286"/>
    <lineage>
        <taxon>Bacteria</taxon>
        <taxon>Bacillati</taxon>
        <taxon>Actinomycetota</taxon>
        <taxon>Actinomycetes</taxon>
        <taxon>Mycobacteriales</taxon>
        <taxon>Mycobacteriaceae</taxon>
        <taxon>Mycolicibacterium</taxon>
    </lineage>
</organism>
<evidence type="ECO:0000313" key="5">
    <source>
        <dbReference type="Proteomes" id="UP001190465"/>
    </source>
</evidence>
<evidence type="ECO:0000259" key="2">
    <source>
        <dbReference type="Pfam" id="PF00586"/>
    </source>
</evidence>
<dbReference type="Proteomes" id="UP001190465">
    <property type="component" value="Chromosome"/>
</dbReference>
<gene>
    <name evidence="1" type="primary">thiL</name>
    <name evidence="4" type="ORF">MU0053_003248</name>
</gene>
<keyword evidence="1" id="KW-0479">Metal-binding</keyword>
<keyword evidence="1" id="KW-0547">Nucleotide-binding</keyword>
<feature type="binding site" evidence="1">
    <location>
        <position position="316"/>
    </location>
    <ligand>
        <name>substrate</name>
    </ligand>
</feature>
<dbReference type="PIRSF" id="PIRSF005303">
    <property type="entry name" value="Thiam_monoph_kin"/>
    <property type="match status" value="1"/>
</dbReference>
<comment type="miscellaneous">
    <text evidence="1">Reaction mechanism of ThiL seems to utilize a direct, inline transfer of the gamma-phosphate of ATP to TMP rather than a phosphorylated enzyme intermediate.</text>
</comment>
<dbReference type="InterPro" id="IPR016188">
    <property type="entry name" value="PurM-like_N"/>
</dbReference>
<feature type="binding site" evidence="1">
    <location>
        <position position="82"/>
    </location>
    <ligand>
        <name>Mg(2+)</name>
        <dbReference type="ChEBI" id="CHEBI:18420"/>
        <label>3</label>
    </ligand>
</feature>
<dbReference type="CDD" id="cd02194">
    <property type="entry name" value="ThiL"/>
    <property type="match status" value="1"/>
</dbReference>
<feature type="binding site" evidence="1">
    <location>
        <position position="37"/>
    </location>
    <ligand>
        <name>Mg(2+)</name>
        <dbReference type="ChEBI" id="CHEBI:18420"/>
        <label>3</label>
    </ligand>
</feature>
<dbReference type="InterPro" id="IPR036676">
    <property type="entry name" value="PurM-like_C_sf"/>
</dbReference>